<proteinExistence type="predicted"/>
<dbReference type="SUPFAM" id="SSF47598">
    <property type="entry name" value="Ribbon-helix-helix"/>
    <property type="match status" value="1"/>
</dbReference>
<organism evidence="2 3">
    <name type="scientific">Korarchaeum cryptofilum (strain OPF8)</name>
    <dbReference type="NCBI Taxonomy" id="374847"/>
    <lineage>
        <taxon>Archaea</taxon>
        <taxon>Thermoproteota</taxon>
        <taxon>Candidatus Korarchaeia</taxon>
        <taxon>Candidatus Korarchaeales</taxon>
        <taxon>Candidatus Korarchaeaceae</taxon>
        <taxon>Candidatus Korarchaeum</taxon>
    </lineage>
</organism>
<dbReference type="InterPro" id="IPR013321">
    <property type="entry name" value="Arc_rbn_hlx_hlx"/>
</dbReference>
<reference evidence="2 3" key="1">
    <citation type="journal article" date="2008" name="Proc. Natl. Acad. Sci. U.S.A.">
        <title>A korarchaeal genome reveals new insights into the evolution of the Archaea.</title>
        <authorList>
            <person name="Elkins J.G."/>
            <person name="Podar M."/>
            <person name="Graham D.E."/>
            <person name="Makarova K.S."/>
            <person name="Wolf Y."/>
            <person name="Randau L."/>
            <person name="Hedlund B.P."/>
            <person name="Brochier-Armanet C."/>
            <person name="Kunin V."/>
            <person name="Anderson I."/>
            <person name="Lapidus A."/>
            <person name="Goltsman E."/>
            <person name="Barry K."/>
            <person name="Koonin E.V."/>
            <person name="Hugenholtz P."/>
            <person name="Kyrpides N."/>
            <person name="Wanner G."/>
            <person name="Richardson P."/>
            <person name="Keller M."/>
            <person name="Stetter K.O."/>
        </authorList>
    </citation>
    <scope>NUCLEOTIDE SEQUENCE [LARGE SCALE GENOMIC DNA]</scope>
    <source>
        <strain evidence="3">OPF8</strain>
    </source>
</reference>
<dbReference type="EnsemblBacteria" id="ACB08187">
    <property type="protein sequence ID" value="ACB08187"/>
    <property type="gene ID" value="Kcr_1441"/>
</dbReference>
<dbReference type="CDD" id="cd22231">
    <property type="entry name" value="RHH_NikR_HicB-like"/>
    <property type="match status" value="1"/>
</dbReference>
<dbReference type="PANTHER" id="PTHR36215">
    <property type="entry name" value="BLL4998 PROTEIN"/>
    <property type="match status" value="1"/>
</dbReference>
<dbReference type="InParanoid" id="B1L6V8"/>
<sequence>MILLLSYSSEPLSPGLKYGIPSFEPVSFMVVVSFHIPNSLMKELERLVEEVGFTSKSEAIREAIRLLIREYKKKSAGGVAY</sequence>
<evidence type="ECO:0000313" key="2">
    <source>
        <dbReference type="EMBL" id="ACB08187.1"/>
    </source>
</evidence>
<gene>
    <name evidence="2" type="ordered locus">Kcr_1441</name>
</gene>
<dbReference type="KEGG" id="kcr:Kcr_1441"/>
<keyword evidence="3" id="KW-1185">Reference proteome</keyword>
<name>B1L6V8_KORCO</name>
<dbReference type="STRING" id="374847.Kcr_1441"/>
<dbReference type="HOGENOM" id="CLU_2565692_0_0_2"/>
<dbReference type="Pfam" id="PF01402">
    <property type="entry name" value="RHH_1"/>
    <property type="match status" value="1"/>
</dbReference>
<dbReference type="PANTHER" id="PTHR36215:SF1">
    <property type="entry name" value="BLL4998 PROTEIN"/>
    <property type="match status" value="1"/>
</dbReference>
<feature type="domain" description="Ribbon-helix-helix protein CopG" evidence="1">
    <location>
        <begin position="30"/>
        <end position="70"/>
    </location>
</feature>
<dbReference type="InterPro" id="IPR010985">
    <property type="entry name" value="Ribbon_hlx_hlx"/>
</dbReference>
<dbReference type="Gene3D" id="1.10.1220.10">
    <property type="entry name" value="Met repressor-like"/>
    <property type="match status" value="1"/>
</dbReference>
<dbReference type="GO" id="GO:0006355">
    <property type="term" value="P:regulation of DNA-templated transcription"/>
    <property type="evidence" value="ECO:0007669"/>
    <property type="project" value="InterPro"/>
</dbReference>
<dbReference type="EMBL" id="CP000968">
    <property type="protein sequence ID" value="ACB08187.1"/>
    <property type="molecule type" value="Genomic_DNA"/>
</dbReference>
<dbReference type="Proteomes" id="UP000001686">
    <property type="component" value="Chromosome"/>
</dbReference>
<protein>
    <submittedName>
        <fullName evidence="2">Transcriptional regulator, CopG family</fullName>
    </submittedName>
</protein>
<dbReference type="InterPro" id="IPR002145">
    <property type="entry name" value="CopG"/>
</dbReference>
<evidence type="ECO:0000313" key="3">
    <source>
        <dbReference type="Proteomes" id="UP000001686"/>
    </source>
</evidence>
<accession>B1L6V8</accession>
<dbReference type="eggNOG" id="arCOG01009">
    <property type="taxonomic scope" value="Archaea"/>
</dbReference>
<dbReference type="AlphaFoldDB" id="B1L6V8"/>
<evidence type="ECO:0000259" key="1">
    <source>
        <dbReference type="Pfam" id="PF01402"/>
    </source>
</evidence>